<proteinExistence type="predicted"/>
<evidence type="ECO:0000313" key="3">
    <source>
        <dbReference type="Proteomes" id="UP000184510"/>
    </source>
</evidence>
<protein>
    <submittedName>
        <fullName evidence="2">Uncharacterized protein</fullName>
    </submittedName>
</protein>
<feature type="transmembrane region" description="Helical" evidence="1">
    <location>
        <begin position="6"/>
        <end position="23"/>
    </location>
</feature>
<dbReference type="EMBL" id="FQYR01000004">
    <property type="protein sequence ID" value="SHJ71129.1"/>
    <property type="molecule type" value="Genomic_DNA"/>
</dbReference>
<gene>
    <name evidence="2" type="ORF">SAMN02745181_2409</name>
</gene>
<sequence length="116" mass="12411">MGIAAIVAAFLYFLLVNLLIDLLERWEVDSSVGMNISFSLLSCLLVGLAVTIGMTLPGMIVAGAIAVWVMYMLGGWLLKAGKVEALVIALLTPVLLYGSLYAGNLVERVIVENVLK</sequence>
<evidence type="ECO:0000313" key="2">
    <source>
        <dbReference type="EMBL" id="SHJ71129.1"/>
    </source>
</evidence>
<dbReference type="Proteomes" id="UP000184510">
    <property type="component" value="Unassembled WGS sequence"/>
</dbReference>
<feature type="transmembrane region" description="Helical" evidence="1">
    <location>
        <begin position="35"/>
        <end position="54"/>
    </location>
</feature>
<name>A0A1M6LIX3_9BACT</name>
<keyword evidence="1" id="KW-1133">Transmembrane helix</keyword>
<keyword evidence="3" id="KW-1185">Reference proteome</keyword>
<dbReference type="InParanoid" id="A0A1M6LIX3"/>
<reference evidence="2 3" key="1">
    <citation type="submission" date="2016-11" db="EMBL/GenBank/DDBJ databases">
        <authorList>
            <person name="Jaros S."/>
            <person name="Januszkiewicz K."/>
            <person name="Wedrychowicz H."/>
        </authorList>
    </citation>
    <scope>NUCLEOTIDE SEQUENCE [LARGE SCALE GENOMIC DNA]</scope>
    <source>
        <strain evidence="2 3">DSM 18772</strain>
    </source>
</reference>
<organism evidence="2 3">
    <name type="scientific">Rubritalea squalenifaciens DSM 18772</name>
    <dbReference type="NCBI Taxonomy" id="1123071"/>
    <lineage>
        <taxon>Bacteria</taxon>
        <taxon>Pseudomonadati</taxon>
        <taxon>Verrucomicrobiota</taxon>
        <taxon>Verrucomicrobiia</taxon>
        <taxon>Verrucomicrobiales</taxon>
        <taxon>Rubritaleaceae</taxon>
        <taxon>Rubritalea</taxon>
    </lineage>
</organism>
<dbReference type="STRING" id="1123071.SAMN02745181_2409"/>
<dbReference type="AlphaFoldDB" id="A0A1M6LIX3"/>
<accession>A0A1M6LIX3</accession>
<feature type="transmembrane region" description="Helical" evidence="1">
    <location>
        <begin position="60"/>
        <end position="78"/>
    </location>
</feature>
<keyword evidence="1" id="KW-0812">Transmembrane</keyword>
<evidence type="ECO:0000256" key="1">
    <source>
        <dbReference type="SAM" id="Phobius"/>
    </source>
</evidence>
<keyword evidence="1" id="KW-0472">Membrane</keyword>
<feature type="transmembrane region" description="Helical" evidence="1">
    <location>
        <begin position="85"/>
        <end position="106"/>
    </location>
</feature>